<keyword evidence="1" id="KW-0472">Membrane</keyword>
<organism evidence="2 3">
    <name type="scientific">Nocardioides marmorisolisilvae</name>
    <dbReference type="NCBI Taxonomy" id="1542737"/>
    <lineage>
        <taxon>Bacteria</taxon>
        <taxon>Bacillati</taxon>
        <taxon>Actinomycetota</taxon>
        <taxon>Actinomycetes</taxon>
        <taxon>Propionibacteriales</taxon>
        <taxon>Nocardioidaceae</taxon>
        <taxon>Nocardioides</taxon>
    </lineage>
</organism>
<dbReference type="OrthoDB" id="3777848at2"/>
<name>A0A3N0E0W8_9ACTN</name>
<sequence length="153" mass="16780">MSTTEPREYGLAPQLRARLMGTFLAAVGVTLLVMTVVVVAFKLPGDVLSAVVILVVVGIVASAFFLGRRWYVVRVDDTGYQVRFVRGAGAAQARWTEVEDLTTAVVAGSECVLLRLRDGRSTTIPVALIEGDQEEFVDELQRRLDTGHGYRRL</sequence>
<keyword evidence="1" id="KW-1133">Transmembrane helix</keyword>
<keyword evidence="1" id="KW-0812">Transmembrane</keyword>
<dbReference type="Proteomes" id="UP000277094">
    <property type="component" value="Unassembled WGS sequence"/>
</dbReference>
<gene>
    <name evidence="2" type="ORF">EFL95_03400</name>
</gene>
<dbReference type="RefSeq" id="WP_123232597.1">
    <property type="nucleotide sequence ID" value="NZ_RJSG01000001.1"/>
</dbReference>
<comment type="caution">
    <text evidence="2">The sequence shown here is derived from an EMBL/GenBank/DDBJ whole genome shotgun (WGS) entry which is preliminary data.</text>
</comment>
<proteinExistence type="predicted"/>
<dbReference type="EMBL" id="RJSG01000001">
    <property type="protein sequence ID" value="RNL81393.1"/>
    <property type="molecule type" value="Genomic_DNA"/>
</dbReference>
<protein>
    <submittedName>
        <fullName evidence="2">Uncharacterized protein</fullName>
    </submittedName>
</protein>
<evidence type="ECO:0000313" key="2">
    <source>
        <dbReference type="EMBL" id="RNL81393.1"/>
    </source>
</evidence>
<feature type="transmembrane region" description="Helical" evidence="1">
    <location>
        <begin position="47"/>
        <end position="66"/>
    </location>
</feature>
<evidence type="ECO:0000256" key="1">
    <source>
        <dbReference type="SAM" id="Phobius"/>
    </source>
</evidence>
<keyword evidence="3" id="KW-1185">Reference proteome</keyword>
<evidence type="ECO:0000313" key="3">
    <source>
        <dbReference type="Proteomes" id="UP000277094"/>
    </source>
</evidence>
<accession>A0A3N0E0W8</accession>
<feature type="transmembrane region" description="Helical" evidence="1">
    <location>
        <begin position="21"/>
        <end position="41"/>
    </location>
</feature>
<reference evidence="2 3" key="1">
    <citation type="submission" date="2018-11" db="EMBL/GenBank/DDBJ databases">
        <authorList>
            <person name="Li F."/>
        </authorList>
    </citation>
    <scope>NUCLEOTIDE SEQUENCE [LARGE SCALE GENOMIC DNA]</scope>
    <source>
        <strain evidence="2 3">KIS18-7</strain>
    </source>
</reference>
<dbReference type="AlphaFoldDB" id="A0A3N0E0W8"/>